<organism evidence="1 2">
    <name type="scientific">Prorocentrum cordatum</name>
    <dbReference type="NCBI Taxonomy" id="2364126"/>
    <lineage>
        <taxon>Eukaryota</taxon>
        <taxon>Sar</taxon>
        <taxon>Alveolata</taxon>
        <taxon>Dinophyceae</taxon>
        <taxon>Prorocentrales</taxon>
        <taxon>Prorocentraceae</taxon>
        <taxon>Prorocentrum</taxon>
    </lineage>
</organism>
<proteinExistence type="predicted"/>
<evidence type="ECO:0008006" key="3">
    <source>
        <dbReference type="Google" id="ProtNLM"/>
    </source>
</evidence>
<comment type="caution">
    <text evidence="1">The sequence shown here is derived from an EMBL/GenBank/DDBJ whole genome shotgun (WGS) entry which is preliminary data.</text>
</comment>
<evidence type="ECO:0000313" key="2">
    <source>
        <dbReference type="Proteomes" id="UP001189429"/>
    </source>
</evidence>
<sequence>VGHASPLRLVAELPGGPGEPAPDNGTDQWLTKWLGSLNVTVPSANASVWPYDFRMHSMVCFGFRIKGIDTVSIDVDVVAIQAEGIHATCHFLLDWSSHWSWSTTYDVIAKISDARLGSPIRVSSTVAVVPTSGTILLPDKIEAYDCVKNTEFNNISVRVRGGSFSTSLLNRVLIPTLRSTIVSQLCSAMEEAARVNGTGALRSLGDEVRFQMGAKPASASPHLSDPNSDLVDLATNPAMKLIKQITVHVLGNASNTLSLNSIASRFLGPEGYLSLGTLYKLPVSGNVNIPNLGSLNFTLHAAEVSGLNRWSSVLVEAPSARELSYSLGLQGLDANVSVELSIVPDPDGMLSGESLNEPFALRLSLDDVRVEGGASLELNSTHLGLFTVDQDCRSSAAPPPRCARRCSRGWR</sequence>
<feature type="non-terminal residue" evidence="1">
    <location>
        <position position="1"/>
    </location>
</feature>
<protein>
    <recommendedName>
        <fullName evidence="3">Lipid-binding serum glycoprotein C-terminal domain-containing protein</fullName>
    </recommendedName>
</protein>
<dbReference type="EMBL" id="CAUYUJ010011492">
    <property type="protein sequence ID" value="CAK0831897.1"/>
    <property type="molecule type" value="Genomic_DNA"/>
</dbReference>
<gene>
    <name evidence="1" type="ORF">PCOR1329_LOCUS30113</name>
</gene>
<dbReference type="Proteomes" id="UP001189429">
    <property type="component" value="Unassembled WGS sequence"/>
</dbReference>
<accession>A0ABN9SJM3</accession>
<name>A0ABN9SJM3_9DINO</name>
<keyword evidence="2" id="KW-1185">Reference proteome</keyword>
<evidence type="ECO:0000313" key="1">
    <source>
        <dbReference type="EMBL" id="CAK0831897.1"/>
    </source>
</evidence>
<reference evidence="1" key="1">
    <citation type="submission" date="2023-10" db="EMBL/GenBank/DDBJ databases">
        <authorList>
            <person name="Chen Y."/>
            <person name="Shah S."/>
            <person name="Dougan E. K."/>
            <person name="Thang M."/>
            <person name="Chan C."/>
        </authorList>
    </citation>
    <scope>NUCLEOTIDE SEQUENCE [LARGE SCALE GENOMIC DNA]</scope>
</reference>